<gene>
    <name evidence="1" type="ORF">OLC1_LOCUS23777</name>
</gene>
<reference evidence="1" key="1">
    <citation type="submission" date="2023-03" db="EMBL/GenBank/DDBJ databases">
        <authorList>
            <person name="Julca I."/>
        </authorList>
    </citation>
    <scope>NUCLEOTIDE SEQUENCE</scope>
</reference>
<evidence type="ECO:0000313" key="2">
    <source>
        <dbReference type="Proteomes" id="UP001161247"/>
    </source>
</evidence>
<feature type="non-terminal residue" evidence="1">
    <location>
        <position position="50"/>
    </location>
</feature>
<name>A0AAV1EDJ5_OLDCO</name>
<feature type="non-terminal residue" evidence="1">
    <location>
        <position position="1"/>
    </location>
</feature>
<evidence type="ECO:0000313" key="1">
    <source>
        <dbReference type="EMBL" id="CAI9117768.1"/>
    </source>
</evidence>
<accession>A0AAV1EDJ5</accession>
<sequence length="50" mass="5406">KPPPTLDLILLSSSSKLISSTVGLSNKTHSLIQSHFRGCDAKAEETGRRK</sequence>
<dbReference type="EMBL" id="OX459126">
    <property type="protein sequence ID" value="CAI9117768.1"/>
    <property type="molecule type" value="Genomic_DNA"/>
</dbReference>
<keyword evidence="2" id="KW-1185">Reference proteome</keyword>
<proteinExistence type="predicted"/>
<protein>
    <submittedName>
        <fullName evidence="1">OLC1v1019250C1</fullName>
    </submittedName>
</protein>
<dbReference type="Proteomes" id="UP001161247">
    <property type="component" value="Chromosome 9"/>
</dbReference>
<dbReference type="AlphaFoldDB" id="A0AAV1EDJ5"/>
<organism evidence="1 2">
    <name type="scientific">Oldenlandia corymbosa var. corymbosa</name>
    <dbReference type="NCBI Taxonomy" id="529605"/>
    <lineage>
        <taxon>Eukaryota</taxon>
        <taxon>Viridiplantae</taxon>
        <taxon>Streptophyta</taxon>
        <taxon>Embryophyta</taxon>
        <taxon>Tracheophyta</taxon>
        <taxon>Spermatophyta</taxon>
        <taxon>Magnoliopsida</taxon>
        <taxon>eudicotyledons</taxon>
        <taxon>Gunneridae</taxon>
        <taxon>Pentapetalae</taxon>
        <taxon>asterids</taxon>
        <taxon>lamiids</taxon>
        <taxon>Gentianales</taxon>
        <taxon>Rubiaceae</taxon>
        <taxon>Rubioideae</taxon>
        <taxon>Spermacoceae</taxon>
        <taxon>Hedyotis-Oldenlandia complex</taxon>
        <taxon>Oldenlandia</taxon>
    </lineage>
</organism>